<dbReference type="InterPro" id="IPR056515">
    <property type="entry name" value="INO80E_N"/>
</dbReference>
<evidence type="ECO:0000259" key="5">
    <source>
        <dbReference type="Pfam" id="PF24237"/>
    </source>
</evidence>
<reference evidence="6 7" key="1">
    <citation type="submission" date="2016-07" db="EMBL/GenBank/DDBJ databases">
        <title>Pervasive Adenine N6-methylation of Active Genes in Fungi.</title>
        <authorList>
            <consortium name="DOE Joint Genome Institute"/>
            <person name="Mondo S.J."/>
            <person name="Dannebaum R.O."/>
            <person name="Kuo R.C."/>
            <person name="Labutti K."/>
            <person name="Haridas S."/>
            <person name="Kuo A."/>
            <person name="Salamov A."/>
            <person name="Ahrendt S.R."/>
            <person name="Lipzen A."/>
            <person name="Sullivan W."/>
            <person name="Andreopoulos W.B."/>
            <person name="Clum A."/>
            <person name="Lindquist E."/>
            <person name="Daum C."/>
            <person name="Ramamoorthy G.K."/>
            <person name="Gryganskyi A."/>
            <person name="Culley D."/>
            <person name="Magnuson J.K."/>
            <person name="James T.Y."/>
            <person name="O'Malley M.A."/>
            <person name="Stajich J.E."/>
            <person name="Spatafora J.W."/>
            <person name="Visel A."/>
            <person name="Grigoriev I.V."/>
        </authorList>
    </citation>
    <scope>NUCLEOTIDE SEQUENCE [LARGE SCALE GENOMIC DNA]</scope>
    <source>
        <strain evidence="6 7">NRRL 3116</strain>
    </source>
</reference>
<feature type="compositionally biased region" description="Basic and acidic residues" evidence="4">
    <location>
        <begin position="156"/>
        <end position="165"/>
    </location>
</feature>
<feature type="compositionally biased region" description="Polar residues" evidence="4">
    <location>
        <begin position="423"/>
        <end position="440"/>
    </location>
</feature>
<dbReference type="PROSITE" id="PS51543">
    <property type="entry name" value="FYRC"/>
    <property type="match status" value="1"/>
</dbReference>
<dbReference type="PROSITE" id="PS51542">
    <property type="entry name" value="FYRN"/>
    <property type="match status" value="1"/>
</dbReference>
<dbReference type="InterPro" id="IPR040092">
    <property type="entry name" value="TBRG1"/>
</dbReference>
<feature type="region of interest" description="Disordered" evidence="4">
    <location>
        <begin position="197"/>
        <end position="277"/>
    </location>
</feature>
<evidence type="ECO:0000256" key="1">
    <source>
        <dbReference type="ARBA" id="ARBA00004123"/>
    </source>
</evidence>
<dbReference type="Proteomes" id="UP000193648">
    <property type="component" value="Unassembled WGS sequence"/>
</dbReference>
<feature type="compositionally biased region" description="Basic residues" evidence="4">
    <location>
        <begin position="667"/>
        <end position="680"/>
    </location>
</feature>
<dbReference type="PANTHER" id="PTHR22715:SF0">
    <property type="entry name" value="TRANSFORMING GROWTH FACTOR BETA REGULATOR 1"/>
    <property type="match status" value="1"/>
</dbReference>
<dbReference type="Pfam" id="PF05964">
    <property type="entry name" value="FYRN"/>
    <property type="match status" value="1"/>
</dbReference>
<dbReference type="GO" id="GO:0051726">
    <property type="term" value="P:regulation of cell cycle"/>
    <property type="evidence" value="ECO:0007669"/>
    <property type="project" value="TreeGrafter"/>
</dbReference>
<feature type="region of interest" description="Disordered" evidence="4">
    <location>
        <begin position="126"/>
        <end position="169"/>
    </location>
</feature>
<proteinExistence type="predicted"/>
<accession>A0A1Y2GHN5</accession>
<feature type="compositionally biased region" description="Low complexity" evidence="4">
    <location>
        <begin position="380"/>
        <end position="393"/>
    </location>
</feature>
<dbReference type="RefSeq" id="XP_021879605.1">
    <property type="nucleotide sequence ID" value="XM_022030307.1"/>
</dbReference>
<protein>
    <recommendedName>
        <fullName evidence="5">INO80 complex subunit E N-terminal domain-containing protein</fullName>
    </recommendedName>
</protein>
<feature type="domain" description="INO80 complex subunit E N-terminal" evidence="5">
    <location>
        <begin position="279"/>
        <end position="323"/>
    </location>
</feature>
<comment type="subcellular location">
    <subcellularLocation>
        <location evidence="1">Nucleus</location>
    </subcellularLocation>
</comment>
<comment type="caution">
    <text evidence="6">The sequence shown here is derived from an EMBL/GenBank/DDBJ whole genome shotgun (WGS) entry which is preliminary data.</text>
</comment>
<evidence type="ECO:0000256" key="3">
    <source>
        <dbReference type="SAM" id="Coils"/>
    </source>
</evidence>
<feature type="coiled-coil region" evidence="3">
    <location>
        <begin position="281"/>
        <end position="322"/>
    </location>
</feature>
<feature type="region of interest" description="Disordered" evidence="4">
    <location>
        <begin position="614"/>
        <end position="734"/>
    </location>
</feature>
<feature type="region of interest" description="Disordered" evidence="4">
    <location>
        <begin position="1"/>
        <end position="82"/>
    </location>
</feature>
<name>A0A1Y2GHN5_9FUNG</name>
<dbReference type="Pfam" id="PF24237">
    <property type="entry name" value="INO80E"/>
    <property type="match status" value="1"/>
</dbReference>
<feature type="region of interest" description="Disordered" evidence="4">
    <location>
        <begin position="329"/>
        <end position="445"/>
    </location>
</feature>
<keyword evidence="3" id="KW-0175">Coiled coil</keyword>
<organism evidence="6 7">
    <name type="scientific">Lobosporangium transversale</name>
    <dbReference type="NCBI Taxonomy" id="64571"/>
    <lineage>
        <taxon>Eukaryota</taxon>
        <taxon>Fungi</taxon>
        <taxon>Fungi incertae sedis</taxon>
        <taxon>Mucoromycota</taxon>
        <taxon>Mortierellomycotina</taxon>
        <taxon>Mortierellomycetes</taxon>
        <taxon>Mortierellales</taxon>
        <taxon>Mortierellaceae</taxon>
        <taxon>Lobosporangium</taxon>
    </lineage>
</organism>
<evidence type="ECO:0000313" key="6">
    <source>
        <dbReference type="EMBL" id="ORZ11290.1"/>
    </source>
</evidence>
<dbReference type="Pfam" id="PF05965">
    <property type="entry name" value="FYRC"/>
    <property type="match status" value="1"/>
</dbReference>
<keyword evidence="7" id="KW-1185">Reference proteome</keyword>
<keyword evidence="2" id="KW-0539">Nucleus</keyword>
<dbReference type="AlphaFoldDB" id="A0A1Y2GHN5"/>
<dbReference type="InterPro" id="IPR003889">
    <property type="entry name" value="FYrich_C"/>
</dbReference>
<feature type="compositionally biased region" description="Low complexity" evidence="4">
    <location>
        <begin position="332"/>
        <end position="343"/>
    </location>
</feature>
<dbReference type="EMBL" id="MCFF01000028">
    <property type="protein sequence ID" value="ORZ11290.1"/>
    <property type="molecule type" value="Genomic_DNA"/>
</dbReference>
<evidence type="ECO:0000256" key="2">
    <source>
        <dbReference type="ARBA" id="ARBA00023242"/>
    </source>
</evidence>
<evidence type="ECO:0000256" key="4">
    <source>
        <dbReference type="SAM" id="MobiDB-lite"/>
    </source>
</evidence>
<feature type="compositionally biased region" description="Acidic residues" evidence="4">
    <location>
        <begin position="698"/>
        <end position="713"/>
    </location>
</feature>
<dbReference type="PANTHER" id="PTHR22715">
    <property type="entry name" value="TRANSFORMING GROWTH FACTOR BETA REGULATED GENE 1"/>
    <property type="match status" value="1"/>
</dbReference>
<dbReference type="GO" id="GO:0005634">
    <property type="term" value="C:nucleus"/>
    <property type="evidence" value="ECO:0007669"/>
    <property type="project" value="UniProtKB-SubCell"/>
</dbReference>
<feature type="compositionally biased region" description="Basic and acidic residues" evidence="4">
    <location>
        <begin position="233"/>
        <end position="243"/>
    </location>
</feature>
<dbReference type="GeneID" id="33572149"/>
<feature type="compositionally biased region" description="Polar residues" evidence="4">
    <location>
        <begin position="68"/>
        <end position="78"/>
    </location>
</feature>
<dbReference type="Gene3D" id="3.30.160.360">
    <property type="match status" value="1"/>
</dbReference>
<dbReference type="InParanoid" id="A0A1Y2GHN5"/>
<sequence length="826" mass="91052">MSPSNTDLDQQRQELSLSSHPSDHSSNESSMSIKEQGKVNSNDLDQSQQQQADKLAPPKLYPSGENMLFQNNNGTEGSAPNKEDLVNVSASLLSDSVLIPTASHQTNGIDSNSKAYYAVSTAELTTMSGSNSSSCNSRAEPYLSREQNQHQQYQDQHNEGKDNAKIRTLKSTTKEEFLIRENNLDQLHNRYPQQSREDPHFYLHSNDLRGNINVPSSSPPSSTNFNHKGGERHRHEQILHDRDESSEDNGQEGRNLMDGDQSMDHGHYRENYSSTLSDEKYKRLKRKLREVLEENERMSKELDKSQRRVRNLRREKLLLLDRLCLFERKDSGSGSDSLSSLSSDSEEYESSTQEDIPPEPVKLSIPAGKQNKAKSNSKLTPNPNATPTPGTTPQHPKKSATAKNTPGASTGGRAGSAKETKSHSSVSTPSTITNVGSATQKPKRIHQINKLRPGLGKVRRVQAVEKDENGNVKLPVTVGIITIQSLGHVVYDREAFHNDRYIWPVGYKMSRSYNSMIDPNNQTTYTCSVIDDGEAPKFQIDAEDQPGKPIIAGSATGAWTHVVKAANAIRKRDHSNSASGPDYYGFSNATIAKMIQDLPNVDKCESYIMQRFEEPASTRSSGNKASTAAITKGPNDHETNHHKHGGIHDGDNDDDNDDAYTSLGTPGRKKARISSPKIRHAGLDYPASVLEQKRDDQTEQDELIEDVDDGDETQSEHEQEERRRPLTSPKPNWSVSIHSTTIPCNVNQHSAPSVVTTAGESIVDIEGDGEGQVDSNFESDVIVDVDGDVSMHDSASPLPGEVVKAEMGGSYKEGSEHVATIESSEL</sequence>
<gene>
    <name evidence="6" type="ORF">BCR41DRAFT_423514</name>
</gene>
<dbReference type="InterPro" id="IPR003888">
    <property type="entry name" value="FYrich_N"/>
</dbReference>
<dbReference type="STRING" id="64571.A0A1Y2GHN5"/>
<dbReference type="SMART" id="SM00541">
    <property type="entry name" value="FYRN"/>
    <property type="match status" value="1"/>
</dbReference>
<dbReference type="OrthoDB" id="285793at2759"/>
<evidence type="ECO:0000313" key="7">
    <source>
        <dbReference type="Proteomes" id="UP000193648"/>
    </source>
</evidence>
<feature type="compositionally biased region" description="Low complexity" evidence="4">
    <location>
        <begin position="128"/>
        <end position="137"/>
    </location>
</feature>
<feature type="compositionally biased region" description="Basic and acidic residues" evidence="4">
    <location>
        <begin position="714"/>
        <end position="724"/>
    </location>
</feature>
<feature type="compositionally biased region" description="Polar residues" evidence="4">
    <location>
        <begin position="617"/>
        <end position="629"/>
    </location>
</feature>